<dbReference type="Proteomes" id="UP000285750">
    <property type="component" value="Unassembled WGS sequence"/>
</dbReference>
<dbReference type="RefSeq" id="WP_117673257.1">
    <property type="nucleotide sequence ID" value="NZ_CABOGR010000020.1"/>
</dbReference>
<reference evidence="4 5" key="1">
    <citation type="submission" date="2018-08" db="EMBL/GenBank/DDBJ databases">
        <title>A genome reference for cultivated species of the human gut microbiota.</title>
        <authorList>
            <person name="Zou Y."/>
            <person name="Xue W."/>
            <person name="Luo G."/>
        </authorList>
    </citation>
    <scope>NUCLEOTIDE SEQUENCE [LARGE SCALE GENOMIC DNA]</scope>
    <source>
        <strain evidence="3 5">AF24-16AC</strain>
        <strain evidence="2 4">TF10-3AC</strain>
    </source>
</reference>
<sequence>MKYINILSKMWLMAVAVMVVACSEDEGAPVTPSFPEEEQILSVKAGESVDLVFEASMDWKLYSSTLWCRFSNGMTSISGQAGKQTVQVSVNEEILSYGEMQAEITLKQGDMEKVIAKLTRQGEGLWVTDANGNYFSEENLIPFFYREIGKGVDINFTTNYDWTVEEYPEWLVVNEAPLKGLGFRPGNISVTVKDEFSAFAKKGDIKVKRTGTDDFVNIPVNFYGIDRVSSDKNAWGGWTFNSDGGKYSTSNSMTGESDEFDAPLVMQNVLVNGNDYEVLYFEEQIANQYVLVDNQDAWMSLKVNQQQNSELKEAQLSVKNNEGNRERSGVVMIMPKDTLGFIGRDNLLTSSGVFTDCADKYVLIAISQKSAFITSSDFEVISDSQEPIMVLKVDSPSDEDIEYCGTNNIYKVRLQSHTSYSTFKIVSNVYADFEVYSWHNLSQEDPVKYPSWGTNDFCDYMSSYIFGNGISETNGYDEKGDVLKPLCIVVRKWDEQSQSSPIVAAILIYRE</sequence>
<evidence type="ECO:0000256" key="1">
    <source>
        <dbReference type="SAM" id="SignalP"/>
    </source>
</evidence>
<accession>A0A3E4MWY1</accession>
<organism evidence="2 4">
    <name type="scientific">Phocaeicola plebeius</name>
    <dbReference type="NCBI Taxonomy" id="310297"/>
    <lineage>
        <taxon>Bacteria</taxon>
        <taxon>Pseudomonadati</taxon>
        <taxon>Bacteroidota</taxon>
        <taxon>Bacteroidia</taxon>
        <taxon>Bacteroidales</taxon>
        <taxon>Bacteroidaceae</taxon>
        <taxon>Phocaeicola</taxon>
    </lineage>
</organism>
<gene>
    <name evidence="3" type="ORF">DWY14_08035</name>
    <name evidence="2" type="ORF">DXD04_11120</name>
</gene>
<dbReference type="InterPro" id="IPR013783">
    <property type="entry name" value="Ig-like_fold"/>
</dbReference>
<dbReference type="EMBL" id="QSQT01000020">
    <property type="protein sequence ID" value="RGK54024.1"/>
    <property type="molecule type" value="Genomic_DNA"/>
</dbReference>
<dbReference type="Gene3D" id="2.60.40.10">
    <property type="entry name" value="Immunoglobulins"/>
    <property type="match status" value="2"/>
</dbReference>
<dbReference type="EMBL" id="QRUY01000014">
    <property type="protein sequence ID" value="RGS07678.1"/>
    <property type="molecule type" value="Genomic_DNA"/>
</dbReference>
<comment type="caution">
    <text evidence="2">The sequence shown here is derived from an EMBL/GenBank/DDBJ whole genome shotgun (WGS) entry which is preliminary data.</text>
</comment>
<evidence type="ECO:0000313" key="3">
    <source>
        <dbReference type="EMBL" id="RGS07678.1"/>
    </source>
</evidence>
<feature type="signal peptide" evidence="1">
    <location>
        <begin position="1"/>
        <end position="21"/>
    </location>
</feature>
<evidence type="ECO:0000313" key="2">
    <source>
        <dbReference type="EMBL" id="RGK54024.1"/>
    </source>
</evidence>
<evidence type="ECO:0008006" key="6">
    <source>
        <dbReference type="Google" id="ProtNLM"/>
    </source>
</evidence>
<name>A0A3E4MWY1_9BACT</name>
<keyword evidence="1" id="KW-0732">Signal</keyword>
<dbReference type="Proteomes" id="UP000260862">
    <property type="component" value="Unassembled WGS sequence"/>
</dbReference>
<keyword evidence="4" id="KW-1185">Reference proteome</keyword>
<evidence type="ECO:0000313" key="5">
    <source>
        <dbReference type="Proteomes" id="UP000285750"/>
    </source>
</evidence>
<dbReference type="AlphaFoldDB" id="A0A3E4MWY1"/>
<protein>
    <recommendedName>
        <fullName evidence="6">DUF5003 domain-containing protein</fullName>
    </recommendedName>
</protein>
<feature type="chain" id="PRO_5041870853" description="DUF5003 domain-containing protein" evidence="1">
    <location>
        <begin position="22"/>
        <end position="511"/>
    </location>
</feature>
<evidence type="ECO:0000313" key="4">
    <source>
        <dbReference type="Proteomes" id="UP000260862"/>
    </source>
</evidence>
<proteinExistence type="predicted"/>
<dbReference type="PROSITE" id="PS51257">
    <property type="entry name" value="PROKAR_LIPOPROTEIN"/>
    <property type="match status" value="1"/>
</dbReference>